<keyword evidence="6" id="KW-0732">Signal</keyword>
<feature type="domain" description="PDZ" evidence="7">
    <location>
        <begin position="228"/>
        <end position="275"/>
    </location>
</feature>
<protein>
    <submittedName>
        <fullName evidence="8">Peptidase S41</fullName>
    </submittedName>
</protein>
<dbReference type="EMBL" id="JABCQO010000009">
    <property type="protein sequence ID" value="MBF0877358.1"/>
    <property type="molecule type" value="Genomic_DNA"/>
</dbReference>
<reference evidence="8" key="1">
    <citation type="submission" date="2020-04" db="EMBL/GenBank/DDBJ databases">
        <authorList>
            <person name="Sombolestani A."/>
        </authorList>
    </citation>
    <scope>NUCLEOTIDE SEQUENCE</scope>
    <source>
        <strain evidence="8">LMG 27748</strain>
    </source>
</reference>
<comment type="similarity">
    <text evidence="1">Belongs to the peptidase S41A family.</text>
</comment>
<evidence type="ECO:0000256" key="2">
    <source>
        <dbReference type="ARBA" id="ARBA00022670"/>
    </source>
</evidence>
<dbReference type="PANTHER" id="PTHR32060">
    <property type="entry name" value="TAIL-SPECIFIC PROTEASE"/>
    <property type="match status" value="1"/>
</dbReference>
<dbReference type="InterPro" id="IPR004447">
    <property type="entry name" value="Peptidase_S41A"/>
</dbReference>
<feature type="compositionally biased region" description="Low complexity" evidence="5">
    <location>
        <begin position="41"/>
        <end position="56"/>
    </location>
</feature>
<proteinExistence type="inferred from homology"/>
<dbReference type="Proteomes" id="UP000630952">
    <property type="component" value="Unassembled WGS sequence"/>
</dbReference>
<dbReference type="SMART" id="SM00245">
    <property type="entry name" value="TSPc"/>
    <property type="match status" value="1"/>
</dbReference>
<organism evidence="8 9">
    <name type="scientific">Gluconobacter cerevisiae</name>
    <dbReference type="NCBI Taxonomy" id="1379734"/>
    <lineage>
        <taxon>Bacteria</taxon>
        <taxon>Pseudomonadati</taxon>
        <taxon>Pseudomonadota</taxon>
        <taxon>Alphaproteobacteria</taxon>
        <taxon>Acetobacterales</taxon>
        <taxon>Acetobacteraceae</taxon>
        <taxon>Gluconobacter</taxon>
    </lineage>
</organism>
<dbReference type="Gene3D" id="2.30.42.10">
    <property type="match status" value="1"/>
</dbReference>
<dbReference type="Gene3D" id="3.30.750.44">
    <property type="match status" value="1"/>
</dbReference>
<comment type="caution">
    <text evidence="8">The sequence shown here is derived from an EMBL/GenBank/DDBJ whole genome shotgun (WGS) entry which is preliminary data.</text>
</comment>
<evidence type="ECO:0000313" key="8">
    <source>
        <dbReference type="EMBL" id="MBF0877358.1"/>
    </source>
</evidence>
<evidence type="ECO:0000313" key="9">
    <source>
        <dbReference type="Proteomes" id="UP000630952"/>
    </source>
</evidence>
<dbReference type="Gene3D" id="3.90.226.10">
    <property type="entry name" value="2-enoyl-CoA Hydratase, Chain A, domain 1"/>
    <property type="match status" value="1"/>
</dbReference>
<gene>
    <name evidence="8" type="ORF">HKD21_10935</name>
</gene>
<dbReference type="InterPro" id="IPR001478">
    <property type="entry name" value="PDZ"/>
</dbReference>
<keyword evidence="3" id="KW-0378">Hydrolase</keyword>
<evidence type="ECO:0000256" key="1">
    <source>
        <dbReference type="ARBA" id="ARBA00009179"/>
    </source>
</evidence>
<keyword evidence="4" id="KW-0720">Serine protease</keyword>
<evidence type="ECO:0000259" key="7">
    <source>
        <dbReference type="PROSITE" id="PS50106"/>
    </source>
</evidence>
<evidence type="ECO:0000256" key="4">
    <source>
        <dbReference type="ARBA" id="ARBA00022825"/>
    </source>
</evidence>
<accession>A0ABR9YFB0</accession>
<dbReference type="SMART" id="SM00228">
    <property type="entry name" value="PDZ"/>
    <property type="match status" value="1"/>
</dbReference>
<evidence type="ECO:0000256" key="5">
    <source>
        <dbReference type="SAM" id="MobiDB-lite"/>
    </source>
</evidence>
<dbReference type="InterPro" id="IPR036034">
    <property type="entry name" value="PDZ_sf"/>
</dbReference>
<dbReference type="InterPro" id="IPR005151">
    <property type="entry name" value="Tail-specific_protease"/>
</dbReference>
<dbReference type="CDD" id="cd07560">
    <property type="entry name" value="Peptidase_S41_CPP"/>
    <property type="match status" value="1"/>
</dbReference>
<feature type="chain" id="PRO_5047524993" evidence="6">
    <location>
        <begin position="32"/>
        <end position="588"/>
    </location>
</feature>
<feature type="signal peptide" evidence="6">
    <location>
        <begin position="1"/>
        <end position="31"/>
    </location>
</feature>
<dbReference type="SUPFAM" id="SSF50156">
    <property type="entry name" value="PDZ domain-like"/>
    <property type="match status" value="1"/>
</dbReference>
<dbReference type="InterPro" id="IPR029045">
    <property type="entry name" value="ClpP/crotonase-like_dom_sf"/>
</dbReference>
<evidence type="ECO:0000256" key="6">
    <source>
        <dbReference type="SAM" id="SignalP"/>
    </source>
</evidence>
<dbReference type="SUPFAM" id="SSF52096">
    <property type="entry name" value="ClpP/crotonase"/>
    <property type="match status" value="1"/>
</dbReference>
<dbReference type="PROSITE" id="PS50106">
    <property type="entry name" value="PDZ"/>
    <property type="match status" value="1"/>
</dbReference>
<dbReference type="PANTHER" id="PTHR32060:SF22">
    <property type="entry name" value="CARBOXYL-TERMINAL-PROCESSING PEPTIDASE 3, CHLOROPLASTIC"/>
    <property type="match status" value="1"/>
</dbReference>
<dbReference type="Pfam" id="PF17820">
    <property type="entry name" value="PDZ_6"/>
    <property type="match status" value="1"/>
</dbReference>
<sequence>MPRSRKAACRVALCLAFCILVLALQSGGADAQTPTGAGPDAARPTGTAQAPATATSVPPPPSPPVFSASSTRDVLVAALGFLEPRTLEAHSARDFCVWGLDGLTAIDPTLSVTVTPTATSSPAVHAPGTAVAAEKSAIASLPATLSVLQGQTVLFSRALPAGNSHSAWADLVTAAMQAAWQHSSTLRDAGSDALLQGFFDELFNHLDPYSRYLGPSPATSDRTRRTGSTGTVGLSLGQNGRNIVITAVNANGPAWEAGVDTGEHLVSVNGRSTHGQDAATVQDWLEGDEHSSVTLGIAAKGHRPTTFKLQRVQVPPETVFASTDGPFTVLRVTSFSTQTAEEISQYIDQVVEQPTPDAPAPPPGKGKAAGIILDLRGDRGGVLQQAVTTAALLLDHGVAVTTQGRNPLANHIWAVQGGDMTNGTPVVVLVDGRTASAAEILASALADHRRAVVIGSETLGKGLVQVIGQMPNGGELFVTWSRNQAPLGWPIQGLGVMPQICTSLGAEALQAQLSALKAGNSLQGEAVQTARAARYPVPVAKILEIRKHCPAAIGSDADMDAAKALLSSPAAYKAALESVPDENSAPLH</sequence>
<evidence type="ECO:0000256" key="3">
    <source>
        <dbReference type="ARBA" id="ARBA00022801"/>
    </source>
</evidence>
<keyword evidence="2" id="KW-0645">Protease</keyword>
<name>A0ABR9YFB0_9PROT</name>
<feature type="region of interest" description="Disordered" evidence="5">
    <location>
        <begin position="30"/>
        <end position="68"/>
    </location>
</feature>
<reference evidence="8" key="2">
    <citation type="submission" date="2020-11" db="EMBL/GenBank/DDBJ databases">
        <title>Description of novel Gluconobacter species.</title>
        <authorList>
            <person name="Cleenwerck I."/>
            <person name="Cnockaert M."/>
            <person name="Borremans W."/>
            <person name="Wieme A.D."/>
            <person name="De Vuyst L."/>
            <person name="Vandamme P."/>
        </authorList>
    </citation>
    <scope>NUCLEOTIDE SEQUENCE</scope>
    <source>
        <strain evidence="8">LMG 27748</strain>
    </source>
</reference>
<dbReference type="Pfam" id="PF03572">
    <property type="entry name" value="Peptidase_S41"/>
    <property type="match status" value="1"/>
</dbReference>
<dbReference type="InterPro" id="IPR041489">
    <property type="entry name" value="PDZ_6"/>
</dbReference>
<dbReference type="RefSeq" id="WP_194255726.1">
    <property type="nucleotide sequence ID" value="NZ_JABCQO010000009.1"/>
</dbReference>
<keyword evidence="9" id="KW-1185">Reference proteome</keyword>